<comment type="caution">
    <text evidence="9">The sequence shown here is derived from an EMBL/GenBank/DDBJ whole genome shotgun (WGS) entry which is preliminary data.</text>
</comment>
<proteinExistence type="predicted"/>
<keyword evidence="3" id="KW-0863">Zinc-finger</keyword>
<evidence type="ECO:0000256" key="5">
    <source>
        <dbReference type="ARBA" id="ARBA00023242"/>
    </source>
</evidence>
<evidence type="ECO:0000313" key="10">
    <source>
        <dbReference type="Proteomes" id="UP000789595"/>
    </source>
</evidence>
<feature type="domain" description="PARP-type" evidence="8">
    <location>
        <begin position="4"/>
        <end position="96"/>
    </location>
</feature>
<dbReference type="SMART" id="SM01336">
    <property type="entry name" value="zf-PARP"/>
    <property type="match status" value="1"/>
</dbReference>
<sequence length="295" mass="32132">MATFAVEYAKSGRSTCKGTKELIPKGALRLAKVTEREHGDKTISMAAWYLPVPFFQMMKRMRKGSAIVESSADLAGFDELKDDDKGAVEKMISDYHDEDVDWPPKPAPKPKKKKEPSSDGDATQPSPKKAKKTIEIPDEKREGVEMGQLRDIAEELSERLRGMGYNVPDADSARQQCGPVCRECLVDGVLDVGNVLRGMAAKWGLKETIECVVAENAPLAGVFKELSSFEYKKGDNIKGTAYKKVSAALAAHTAQITSGKEAKKLAGIGKSSADKIDEFLSSGKVAKLEEYKQGV</sequence>
<feature type="region of interest" description="Disordered" evidence="7">
    <location>
        <begin position="94"/>
        <end position="143"/>
    </location>
</feature>
<name>A0A8J2WV09_9STRA</name>
<evidence type="ECO:0000313" key="9">
    <source>
        <dbReference type="EMBL" id="CAH0366715.1"/>
    </source>
</evidence>
<keyword evidence="4" id="KW-0862">Zinc</keyword>
<evidence type="ECO:0000256" key="2">
    <source>
        <dbReference type="ARBA" id="ARBA00022723"/>
    </source>
</evidence>
<dbReference type="GO" id="GO:0003677">
    <property type="term" value="F:DNA binding"/>
    <property type="evidence" value="ECO:0007669"/>
    <property type="project" value="InterPro"/>
</dbReference>
<keyword evidence="2" id="KW-0479">Metal-binding</keyword>
<dbReference type="SUPFAM" id="SSF47802">
    <property type="entry name" value="DNA polymerase beta, N-terminal domain-like"/>
    <property type="match status" value="1"/>
</dbReference>
<evidence type="ECO:0000256" key="7">
    <source>
        <dbReference type="SAM" id="MobiDB-lite"/>
    </source>
</evidence>
<evidence type="ECO:0000256" key="4">
    <source>
        <dbReference type="ARBA" id="ARBA00022833"/>
    </source>
</evidence>
<dbReference type="EMBL" id="CAKKNE010000001">
    <property type="protein sequence ID" value="CAH0366715.1"/>
    <property type="molecule type" value="Genomic_DNA"/>
</dbReference>
<dbReference type="SUPFAM" id="SSF57716">
    <property type="entry name" value="Glucocorticoid receptor-like (DNA-binding domain)"/>
    <property type="match status" value="1"/>
</dbReference>
<feature type="active site" description="Nucleophile; Schiff-base intermediate with DNA; for 5'-dRP lyase activity" evidence="6">
    <location>
        <position position="275"/>
    </location>
</feature>
<evidence type="ECO:0000256" key="1">
    <source>
        <dbReference type="ARBA" id="ARBA00004123"/>
    </source>
</evidence>
<dbReference type="Pfam" id="PF14716">
    <property type="entry name" value="HHH_8"/>
    <property type="match status" value="1"/>
</dbReference>
<dbReference type="AlphaFoldDB" id="A0A8J2WV09"/>
<dbReference type="PANTHER" id="PTHR11276">
    <property type="entry name" value="DNA POLYMERASE TYPE-X FAMILY MEMBER"/>
    <property type="match status" value="1"/>
</dbReference>
<dbReference type="Pfam" id="PF00645">
    <property type="entry name" value="zf-PARP"/>
    <property type="match status" value="1"/>
</dbReference>
<dbReference type="InterPro" id="IPR001510">
    <property type="entry name" value="Znf_PARP"/>
</dbReference>
<dbReference type="Gene3D" id="3.30.1740.10">
    <property type="entry name" value="Zinc finger, PARP-type"/>
    <property type="match status" value="1"/>
</dbReference>
<reference evidence="9" key="1">
    <citation type="submission" date="2021-11" db="EMBL/GenBank/DDBJ databases">
        <authorList>
            <consortium name="Genoscope - CEA"/>
            <person name="William W."/>
        </authorList>
    </citation>
    <scope>NUCLEOTIDE SEQUENCE</scope>
</reference>
<dbReference type="PANTHER" id="PTHR11276:SF42">
    <property type="entry name" value="DNA POLYMERASE BETA"/>
    <property type="match status" value="1"/>
</dbReference>
<dbReference type="GO" id="GO:0006284">
    <property type="term" value="P:base-excision repair"/>
    <property type="evidence" value="ECO:0007669"/>
    <property type="project" value="TreeGrafter"/>
</dbReference>
<accession>A0A8J2WV09</accession>
<dbReference type="Proteomes" id="UP000789595">
    <property type="component" value="Unassembled WGS sequence"/>
</dbReference>
<dbReference type="InterPro" id="IPR010996">
    <property type="entry name" value="HHH_MUS81"/>
</dbReference>
<protein>
    <recommendedName>
        <fullName evidence="8">PARP-type domain-containing protein</fullName>
    </recommendedName>
</protein>
<dbReference type="OrthoDB" id="205514at2759"/>
<dbReference type="GO" id="GO:0003887">
    <property type="term" value="F:DNA-directed DNA polymerase activity"/>
    <property type="evidence" value="ECO:0007669"/>
    <property type="project" value="InterPro"/>
</dbReference>
<dbReference type="GO" id="GO:0008270">
    <property type="term" value="F:zinc ion binding"/>
    <property type="evidence" value="ECO:0007669"/>
    <property type="project" value="UniProtKB-KW"/>
</dbReference>
<comment type="subcellular location">
    <subcellularLocation>
        <location evidence="1">Nucleus</location>
    </subcellularLocation>
</comment>
<dbReference type="InterPro" id="IPR027421">
    <property type="entry name" value="DNA_pol_lamdba_lyase_dom_sf"/>
</dbReference>
<feature type="compositionally biased region" description="Basic and acidic residues" evidence="7">
    <location>
        <begin position="132"/>
        <end position="143"/>
    </location>
</feature>
<evidence type="ECO:0000256" key="6">
    <source>
        <dbReference type="PIRSR" id="PIRSR622312-50"/>
    </source>
</evidence>
<dbReference type="InterPro" id="IPR036957">
    <property type="entry name" value="Znf_PARP_sf"/>
</dbReference>
<evidence type="ECO:0000256" key="3">
    <source>
        <dbReference type="ARBA" id="ARBA00022771"/>
    </source>
</evidence>
<dbReference type="Gene3D" id="1.10.150.110">
    <property type="entry name" value="DNA polymerase beta, N-terminal domain-like"/>
    <property type="match status" value="1"/>
</dbReference>
<gene>
    <name evidence="9" type="ORF">PECAL_1P32230</name>
</gene>
<keyword evidence="10" id="KW-1185">Reference proteome</keyword>
<dbReference type="PROSITE" id="PS50064">
    <property type="entry name" value="ZF_PARP_2"/>
    <property type="match status" value="1"/>
</dbReference>
<evidence type="ECO:0000259" key="8">
    <source>
        <dbReference type="PROSITE" id="PS50064"/>
    </source>
</evidence>
<dbReference type="InterPro" id="IPR022312">
    <property type="entry name" value="DNA_pol_X"/>
</dbReference>
<organism evidence="9 10">
    <name type="scientific">Pelagomonas calceolata</name>
    <dbReference type="NCBI Taxonomy" id="35677"/>
    <lineage>
        <taxon>Eukaryota</taxon>
        <taxon>Sar</taxon>
        <taxon>Stramenopiles</taxon>
        <taxon>Ochrophyta</taxon>
        <taxon>Pelagophyceae</taxon>
        <taxon>Pelagomonadales</taxon>
        <taxon>Pelagomonadaceae</taxon>
        <taxon>Pelagomonas</taxon>
    </lineage>
</organism>
<dbReference type="GO" id="GO:0006303">
    <property type="term" value="P:double-strand break repair via nonhomologous end joining"/>
    <property type="evidence" value="ECO:0007669"/>
    <property type="project" value="TreeGrafter"/>
</dbReference>
<dbReference type="GO" id="GO:0005634">
    <property type="term" value="C:nucleus"/>
    <property type="evidence" value="ECO:0007669"/>
    <property type="project" value="UniProtKB-SubCell"/>
</dbReference>
<keyword evidence="5" id="KW-0539">Nucleus</keyword>